<dbReference type="HOGENOM" id="CLU_2657644_0_0_1"/>
<reference evidence="1" key="2">
    <citation type="submission" date="2015-06" db="UniProtKB">
        <authorList>
            <consortium name="EnsemblMetazoa"/>
        </authorList>
    </citation>
    <scope>IDENTIFICATION</scope>
</reference>
<accession>T1KQS3</accession>
<dbReference type="EnsemblMetazoa" id="tetur18g00960.1">
    <property type="protein sequence ID" value="tetur18g00960.1"/>
    <property type="gene ID" value="tetur18g00960"/>
</dbReference>
<keyword evidence="2" id="KW-1185">Reference proteome</keyword>
<name>T1KQS3_TETUR</name>
<dbReference type="Proteomes" id="UP000015104">
    <property type="component" value="Unassembled WGS sequence"/>
</dbReference>
<sequence length="76" mass="8290">MSSKRTKGLTSVATESRVNLSQSVSSQAHLESPKLIITDPRHPLLVSLADCVYFSNQITVTIKIGVGYRGHFHHGS</sequence>
<protein>
    <submittedName>
        <fullName evidence="1">Uncharacterized protein</fullName>
    </submittedName>
</protein>
<dbReference type="EMBL" id="CAEY01000380">
    <property type="status" value="NOT_ANNOTATED_CDS"/>
    <property type="molecule type" value="Genomic_DNA"/>
</dbReference>
<evidence type="ECO:0000313" key="1">
    <source>
        <dbReference type="EnsemblMetazoa" id="tetur18g00960.1"/>
    </source>
</evidence>
<organism evidence="1 2">
    <name type="scientific">Tetranychus urticae</name>
    <name type="common">Two-spotted spider mite</name>
    <dbReference type="NCBI Taxonomy" id="32264"/>
    <lineage>
        <taxon>Eukaryota</taxon>
        <taxon>Metazoa</taxon>
        <taxon>Ecdysozoa</taxon>
        <taxon>Arthropoda</taxon>
        <taxon>Chelicerata</taxon>
        <taxon>Arachnida</taxon>
        <taxon>Acari</taxon>
        <taxon>Acariformes</taxon>
        <taxon>Trombidiformes</taxon>
        <taxon>Prostigmata</taxon>
        <taxon>Eleutherengona</taxon>
        <taxon>Raphignathae</taxon>
        <taxon>Tetranychoidea</taxon>
        <taxon>Tetranychidae</taxon>
        <taxon>Tetranychus</taxon>
    </lineage>
</organism>
<reference evidence="2" key="1">
    <citation type="submission" date="2011-08" db="EMBL/GenBank/DDBJ databases">
        <authorList>
            <person name="Rombauts S."/>
        </authorList>
    </citation>
    <scope>NUCLEOTIDE SEQUENCE</scope>
    <source>
        <strain evidence="2">London</strain>
    </source>
</reference>
<proteinExistence type="predicted"/>
<evidence type="ECO:0000313" key="2">
    <source>
        <dbReference type="Proteomes" id="UP000015104"/>
    </source>
</evidence>
<dbReference type="AlphaFoldDB" id="T1KQS3"/>